<accession>A0A8J1MP91</accession>
<feature type="region of interest" description="Disordered" evidence="1">
    <location>
        <begin position="66"/>
        <end position="96"/>
    </location>
</feature>
<sequence>MEPGMTGKASHPKGKSLPATDVRKDKSPEKTISAEKQQEPGSSVSQENQWESLASVIKQAVIQGFQEVSGTKKRPRHQHGRQGESFSDVSEGDLSFDSDVLSQAGSEEGEIDSEEESTFDLAVIDPLIRAVRQTLTFPTEMTKLSSADKLFPSSKKKSACFPVHSSIKEIIASEWKKTEKRAQTTGKFNKKYPFDEQDSKTWDSPPKVDAAVVRLAKKTTLPVDDAAVFREPMEKKIEFNLRKAFGSAGAACKPAVALTSVSRALKVWLSELGEAISSNVKRPKLLEMLTDCKMATEFISEASIDLVHFSARSMALSVAARRALWLKTWAADTVSKTNLCQLPFEGEMLFGEKLDAIIKKVSGGKSVFLPQESQAKRPRFETNYNKPKDKSFRTSKQYKPGREYSRQSSWRSGRPSSRGAAKKPGFFFLSPIYFRSTMKVAGPRTWWVAG</sequence>
<feature type="compositionally biased region" description="Polar residues" evidence="1">
    <location>
        <begin position="39"/>
        <end position="50"/>
    </location>
</feature>
<name>A0A8J1MP91_XENLA</name>
<feature type="domain" description="Lamina-associated polypeptide 2 alpha C-terminal" evidence="2">
    <location>
        <begin position="140"/>
        <end position="361"/>
    </location>
</feature>
<protein>
    <submittedName>
        <fullName evidence="4">Lamina-associated polypeptide 2, isoforms alpha/zeta-like isoform X2</fullName>
    </submittedName>
</protein>
<dbReference type="Proteomes" id="UP000186698">
    <property type="component" value="Chromosome 1L"/>
</dbReference>
<feature type="compositionally biased region" description="Basic residues" evidence="1">
    <location>
        <begin position="71"/>
        <end position="80"/>
    </location>
</feature>
<feature type="compositionally biased region" description="Basic and acidic residues" evidence="1">
    <location>
        <begin position="21"/>
        <end position="38"/>
    </location>
</feature>
<dbReference type="RefSeq" id="XP_041443609.1">
    <property type="nucleotide sequence ID" value="XM_041587675.1"/>
</dbReference>
<proteinExistence type="predicted"/>
<feature type="region of interest" description="Disordered" evidence="1">
    <location>
        <begin position="381"/>
        <end position="419"/>
    </location>
</feature>
<feature type="compositionally biased region" description="Basic and acidic residues" evidence="1">
    <location>
        <begin position="381"/>
        <end position="392"/>
    </location>
</feature>
<gene>
    <name evidence="4" type="primary">LOC121402018</name>
</gene>
<dbReference type="GeneID" id="121402018"/>
<evidence type="ECO:0000313" key="4">
    <source>
        <dbReference type="RefSeq" id="XP_041443609.1"/>
    </source>
</evidence>
<dbReference type="AlphaFoldDB" id="A0A8J1MP91"/>
<dbReference type="InterPro" id="IPR021623">
    <property type="entry name" value="LAP2alpha_C"/>
</dbReference>
<organism evidence="3 4">
    <name type="scientific">Xenopus laevis</name>
    <name type="common">African clawed frog</name>
    <dbReference type="NCBI Taxonomy" id="8355"/>
    <lineage>
        <taxon>Eukaryota</taxon>
        <taxon>Metazoa</taxon>
        <taxon>Chordata</taxon>
        <taxon>Craniata</taxon>
        <taxon>Vertebrata</taxon>
        <taxon>Euteleostomi</taxon>
        <taxon>Amphibia</taxon>
        <taxon>Batrachia</taxon>
        <taxon>Anura</taxon>
        <taxon>Pipoidea</taxon>
        <taxon>Pipidae</taxon>
        <taxon>Xenopodinae</taxon>
        <taxon>Xenopus</taxon>
        <taxon>Xenopus</taxon>
    </lineage>
</organism>
<dbReference type="Gene3D" id="1.10.287.3160">
    <property type="match status" value="1"/>
</dbReference>
<evidence type="ECO:0000256" key="1">
    <source>
        <dbReference type="SAM" id="MobiDB-lite"/>
    </source>
</evidence>
<evidence type="ECO:0000259" key="2">
    <source>
        <dbReference type="Pfam" id="PF11560"/>
    </source>
</evidence>
<feature type="compositionally biased region" description="Low complexity" evidence="1">
    <location>
        <begin position="406"/>
        <end position="418"/>
    </location>
</feature>
<evidence type="ECO:0000313" key="3">
    <source>
        <dbReference type="Proteomes" id="UP000186698"/>
    </source>
</evidence>
<keyword evidence="3" id="KW-1185">Reference proteome</keyword>
<dbReference type="Pfam" id="PF11560">
    <property type="entry name" value="LAP2alpha"/>
    <property type="match status" value="1"/>
</dbReference>
<reference evidence="4" key="1">
    <citation type="submission" date="2025-08" db="UniProtKB">
        <authorList>
            <consortium name="RefSeq"/>
        </authorList>
    </citation>
    <scope>IDENTIFICATION</scope>
    <source>
        <strain evidence="4">J_2021</strain>
        <tissue evidence="4">Erythrocytes</tissue>
    </source>
</reference>
<feature type="region of interest" description="Disordered" evidence="1">
    <location>
        <begin position="1"/>
        <end position="50"/>
    </location>
</feature>